<accession>A0ABW3JHN6</accession>
<evidence type="ECO:0000313" key="2">
    <source>
        <dbReference type="EMBL" id="MFD0989967.1"/>
    </source>
</evidence>
<name>A0ABW3JHN6_9FLAO</name>
<protein>
    <submittedName>
        <fullName evidence="2">DUF547 domain-containing protein</fullName>
    </submittedName>
</protein>
<dbReference type="InterPro" id="IPR006869">
    <property type="entry name" value="DUF547"/>
</dbReference>
<comment type="caution">
    <text evidence="2">The sequence shown here is derived from an EMBL/GenBank/DDBJ whole genome shotgun (WGS) entry which is preliminary data.</text>
</comment>
<dbReference type="Proteomes" id="UP001597061">
    <property type="component" value="Unassembled WGS sequence"/>
</dbReference>
<reference evidence="3" key="1">
    <citation type="journal article" date="2019" name="Int. J. Syst. Evol. Microbiol.">
        <title>The Global Catalogue of Microorganisms (GCM) 10K type strain sequencing project: providing services to taxonomists for standard genome sequencing and annotation.</title>
        <authorList>
            <consortium name="The Broad Institute Genomics Platform"/>
            <consortium name="The Broad Institute Genome Sequencing Center for Infectious Disease"/>
            <person name="Wu L."/>
            <person name="Ma J."/>
        </authorList>
    </citation>
    <scope>NUCLEOTIDE SEQUENCE [LARGE SCALE GENOMIC DNA]</scope>
    <source>
        <strain evidence="3">CCUG 62414</strain>
    </source>
</reference>
<keyword evidence="3" id="KW-1185">Reference proteome</keyword>
<evidence type="ECO:0000313" key="3">
    <source>
        <dbReference type="Proteomes" id="UP001597061"/>
    </source>
</evidence>
<feature type="domain" description="DUF547" evidence="1">
    <location>
        <begin position="125"/>
        <end position="230"/>
    </location>
</feature>
<evidence type="ECO:0000259" key="1">
    <source>
        <dbReference type="Pfam" id="PF04784"/>
    </source>
</evidence>
<dbReference type="RefSeq" id="WP_379925548.1">
    <property type="nucleotide sequence ID" value="NZ_JBHTJI010000001.1"/>
</dbReference>
<proteinExistence type="predicted"/>
<dbReference type="PROSITE" id="PS51257">
    <property type="entry name" value="PROKAR_LIPOPROTEIN"/>
    <property type="match status" value="1"/>
</dbReference>
<dbReference type="PANTHER" id="PTHR46361:SF3">
    <property type="entry name" value="ELECTRON CARRIER_ PROTEIN DISULFIDE OXIDOREDUCTASE"/>
    <property type="match status" value="1"/>
</dbReference>
<dbReference type="PANTHER" id="PTHR46361">
    <property type="entry name" value="ELECTRON CARRIER/ PROTEIN DISULFIDE OXIDOREDUCTASE"/>
    <property type="match status" value="1"/>
</dbReference>
<dbReference type="EMBL" id="JBHTJI010000001">
    <property type="protein sequence ID" value="MFD0989967.1"/>
    <property type="molecule type" value="Genomic_DNA"/>
</dbReference>
<organism evidence="2 3">
    <name type="scientific">Mariniflexile jejuense</name>
    <dbReference type="NCBI Taxonomy" id="1173582"/>
    <lineage>
        <taxon>Bacteria</taxon>
        <taxon>Pseudomonadati</taxon>
        <taxon>Bacteroidota</taxon>
        <taxon>Flavobacteriia</taxon>
        <taxon>Flavobacteriales</taxon>
        <taxon>Flavobacteriaceae</taxon>
        <taxon>Mariniflexile</taxon>
    </lineage>
</organism>
<dbReference type="Pfam" id="PF04784">
    <property type="entry name" value="DUF547"/>
    <property type="match status" value="1"/>
</dbReference>
<sequence length="291" mass="34183">MKYFQILFITLLTSACTGAKPVTESNSTKITEHSQTTKDSIIIVKEFIETDSVNDITFKENEPNINFHQILAKRVTVLHELWNNLLQKHVSNNGNVNYKSFKTEHKKLLDYIYVLNLELSSEGFQSFSKEEKLAFWINAYNAMTIDLILRNYPVKSIKDIKNPWEQRLWKLGKKWYNLNDIEHQILRKMNEPRIHFAIVCASVSCPKLLNEAYTFENLETQLTKASKQFLSDSERNSILENDLKLSKIFQWFSKDFKQNGSLIDFLNKYSEVKISNNAKISFKDYNWDLNE</sequence>
<gene>
    <name evidence="2" type="ORF">ACFQ1R_07660</name>
</gene>